<dbReference type="FunFam" id="3.90.950.10:FF:000001">
    <property type="entry name" value="dITP/XTP pyrophosphatase"/>
    <property type="match status" value="1"/>
</dbReference>
<comment type="catalytic activity">
    <reaction evidence="10">
        <text>ITP + H2O = IMP + diphosphate + H(+)</text>
        <dbReference type="Rhea" id="RHEA:29399"/>
        <dbReference type="ChEBI" id="CHEBI:15377"/>
        <dbReference type="ChEBI" id="CHEBI:15378"/>
        <dbReference type="ChEBI" id="CHEBI:33019"/>
        <dbReference type="ChEBI" id="CHEBI:58053"/>
        <dbReference type="ChEBI" id="CHEBI:61402"/>
        <dbReference type="EC" id="3.6.1.66"/>
    </reaction>
</comment>
<comment type="subunit">
    <text evidence="2 10">Homodimer.</text>
</comment>
<dbReference type="EMBL" id="SWRJ01000004">
    <property type="protein sequence ID" value="NFI22299.1"/>
    <property type="molecule type" value="Genomic_DNA"/>
</dbReference>
<keyword evidence="7 10" id="KW-0546">Nucleotide metabolism</keyword>
<sequence>MKKEVIVASNNKDKIREIKEILKKFNIDALSMKEAGIDIDIEEDGNTFMENAYKKAATIYEILPNYMVIADDSGLMVDALNGAPGIYSARFAGEHGNYKKNNEKLLKELDGKKVEERKAKFVCSIVFIIDKDNVIRVQGEINGVIGEKEIGEDGFGYDPLFYIPEYKKTFAQMDSQTKNSISHRGEAFRKLKCELEKYI</sequence>
<feature type="binding site" evidence="10">
    <location>
        <position position="73"/>
    </location>
    <ligand>
        <name>substrate</name>
    </ligand>
</feature>
<organism evidence="12 13">
    <name type="scientific">Clostridium botulinum</name>
    <dbReference type="NCBI Taxonomy" id="1491"/>
    <lineage>
        <taxon>Bacteria</taxon>
        <taxon>Bacillati</taxon>
        <taxon>Bacillota</taxon>
        <taxon>Clostridia</taxon>
        <taxon>Eubacteriales</taxon>
        <taxon>Clostridiaceae</taxon>
        <taxon>Clostridium</taxon>
    </lineage>
</organism>
<dbReference type="InterPro" id="IPR020922">
    <property type="entry name" value="dITP/XTP_pyrophosphatase"/>
</dbReference>
<feature type="binding site" evidence="10">
    <location>
        <begin position="183"/>
        <end position="184"/>
    </location>
    <ligand>
        <name>substrate</name>
    </ligand>
</feature>
<evidence type="ECO:0000256" key="10">
    <source>
        <dbReference type="HAMAP-Rule" id="MF_01405"/>
    </source>
</evidence>
<comment type="cofactor">
    <cofactor evidence="10">
        <name>Mg(2+)</name>
        <dbReference type="ChEBI" id="CHEBI:18420"/>
    </cofactor>
    <text evidence="10">Binds 1 Mg(2+) ion per subunit.</text>
</comment>
<evidence type="ECO:0000256" key="9">
    <source>
        <dbReference type="ARBA" id="ARBA00052017"/>
    </source>
</evidence>
<dbReference type="HAMAP" id="MF_01405">
    <property type="entry name" value="Non_canon_purine_NTPase"/>
    <property type="match status" value="1"/>
</dbReference>
<comment type="function">
    <text evidence="10">Pyrophosphatase that catalyzes the hydrolysis of nucleoside triphosphates to their monophosphate derivatives, with a high preference for the non-canonical purine nucleotides XTP (xanthosine triphosphate), dITP (deoxyinosine triphosphate) and ITP. Seems to function as a house-cleaning enzyme that removes non-canonical purine nucleotides from the nucleotide pool, thus preventing their incorporation into DNA/RNA and avoiding chromosomal lesions.</text>
</comment>
<dbReference type="NCBIfam" id="TIGR00042">
    <property type="entry name" value="RdgB/HAM1 family non-canonical purine NTP pyrophosphatase"/>
    <property type="match status" value="1"/>
</dbReference>
<dbReference type="InterPro" id="IPR002637">
    <property type="entry name" value="RdgB/HAM1"/>
</dbReference>
<dbReference type="GO" id="GO:0005829">
    <property type="term" value="C:cytosol"/>
    <property type="evidence" value="ECO:0007669"/>
    <property type="project" value="TreeGrafter"/>
</dbReference>
<dbReference type="CDD" id="cd00515">
    <property type="entry name" value="HAM1"/>
    <property type="match status" value="1"/>
</dbReference>
<dbReference type="Proteomes" id="UP000482543">
    <property type="component" value="Unassembled WGS sequence"/>
</dbReference>
<dbReference type="GeneID" id="5185731"/>
<dbReference type="Gene3D" id="3.90.950.10">
    <property type="match status" value="1"/>
</dbReference>
<feature type="active site" description="Proton acceptor" evidence="10">
    <location>
        <position position="72"/>
    </location>
</feature>
<comment type="catalytic activity">
    <reaction evidence="8 10">
        <text>dITP + H2O = dIMP + diphosphate + H(+)</text>
        <dbReference type="Rhea" id="RHEA:28342"/>
        <dbReference type="ChEBI" id="CHEBI:15377"/>
        <dbReference type="ChEBI" id="CHEBI:15378"/>
        <dbReference type="ChEBI" id="CHEBI:33019"/>
        <dbReference type="ChEBI" id="CHEBI:61194"/>
        <dbReference type="ChEBI" id="CHEBI:61382"/>
        <dbReference type="EC" id="3.6.1.66"/>
    </reaction>
</comment>
<keyword evidence="4 10" id="KW-0547">Nucleotide-binding</keyword>
<reference evidence="12 13" key="1">
    <citation type="submission" date="2019-04" db="EMBL/GenBank/DDBJ databases">
        <title>Genome sequencing of Clostridium botulinum Groups I-IV and Clostridium butyricum.</title>
        <authorList>
            <person name="Brunt J."/>
            <person name="Van Vliet A.H.M."/>
            <person name="Stringer S.C."/>
            <person name="Carter A.T."/>
            <person name="Peck M.W."/>
        </authorList>
    </citation>
    <scope>NUCLEOTIDE SEQUENCE [LARGE SCALE GENOMIC DNA]</scope>
    <source>
        <strain evidence="12 13">IFR 15/034</strain>
    </source>
</reference>
<dbReference type="OMA" id="YDPIFQP"/>
<comment type="catalytic activity">
    <reaction evidence="9 10">
        <text>XTP + H2O = XMP + diphosphate + H(+)</text>
        <dbReference type="Rhea" id="RHEA:28610"/>
        <dbReference type="ChEBI" id="CHEBI:15377"/>
        <dbReference type="ChEBI" id="CHEBI:15378"/>
        <dbReference type="ChEBI" id="CHEBI:33019"/>
        <dbReference type="ChEBI" id="CHEBI:57464"/>
        <dbReference type="ChEBI" id="CHEBI:61314"/>
        <dbReference type="EC" id="3.6.1.66"/>
    </reaction>
</comment>
<dbReference type="RefSeq" id="WP_003357527.1">
    <property type="nucleotide sequence ID" value="NZ_AP014696.1"/>
</dbReference>
<keyword evidence="3 10" id="KW-0479">Metal-binding</keyword>
<dbReference type="GO" id="GO:0000166">
    <property type="term" value="F:nucleotide binding"/>
    <property type="evidence" value="ECO:0007669"/>
    <property type="project" value="UniProtKB-KW"/>
</dbReference>
<evidence type="ECO:0000256" key="2">
    <source>
        <dbReference type="ARBA" id="ARBA00011738"/>
    </source>
</evidence>
<dbReference type="GO" id="GO:0009146">
    <property type="term" value="P:purine nucleoside triphosphate catabolic process"/>
    <property type="evidence" value="ECO:0007669"/>
    <property type="project" value="UniProtKB-UniRule"/>
</dbReference>
<dbReference type="GO" id="GO:0017111">
    <property type="term" value="F:ribonucleoside triphosphate phosphatase activity"/>
    <property type="evidence" value="ECO:0007669"/>
    <property type="project" value="InterPro"/>
</dbReference>
<dbReference type="PANTHER" id="PTHR11067">
    <property type="entry name" value="INOSINE TRIPHOSPHATE PYROPHOSPHATASE/HAM1 PROTEIN"/>
    <property type="match status" value="1"/>
</dbReference>
<evidence type="ECO:0000256" key="4">
    <source>
        <dbReference type="ARBA" id="ARBA00022741"/>
    </source>
</evidence>
<dbReference type="GO" id="GO:0036222">
    <property type="term" value="F:XTP diphosphatase activity"/>
    <property type="evidence" value="ECO:0007669"/>
    <property type="project" value="UniProtKB-UniRule"/>
</dbReference>
<name>A0A0E1QIH3_CLOBO</name>
<protein>
    <recommendedName>
        <fullName evidence="10">dITP/XTP pyrophosphatase</fullName>
        <ecNumber evidence="10">3.6.1.66</ecNumber>
    </recommendedName>
    <alternativeName>
        <fullName evidence="10">Non-canonical purine NTP pyrophosphatase</fullName>
    </alternativeName>
    <alternativeName>
        <fullName evidence="10">Non-standard purine NTP pyrophosphatase</fullName>
    </alternativeName>
    <alternativeName>
        <fullName evidence="10">Nucleoside-triphosphate diphosphatase</fullName>
    </alternativeName>
    <alternativeName>
        <fullName evidence="10">Nucleoside-triphosphate pyrophosphatase</fullName>
        <shortName evidence="10">NTPase</shortName>
    </alternativeName>
</protein>
<comment type="caution">
    <text evidence="12">The sequence shown here is derived from an EMBL/GenBank/DDBJ whole genome shotgun (WGS) entry which is preliminary data.</text>
</comment>
<dbReference type="PANTHER" id="PTHR11067:SF9">
    <property type="entry name" value="INOSINE TRIPHOSPHATE PYROPHOSPHATASE"/>
    <property type="match status" value="1"/>
</dbReference>
<feature type="binding site" evidence="10">
    <location>
        <position position="178"/>
    </location>
    <ligand>
        <name>substrate</name>
    </ligand>
</feature>
<accession>A0A0E1QIH3</accession>
<evidence type="ECO:0000256" key="6">
    <source>
        <dbReference type="ARBA" id="ARBA00022842"/>
    </source>
</evidence>
<dbReference type="GO" id="GO:0046872">
    <property type="term" value="F:metal ion binding"/>
    <property type="evidence" value="ECO:0007669"/>
    <property type="project" value="UniProtKB-KW"/>
</dbReference>
<feature type="binding site" evidence="10">
    <location>
        <position position="72"/>
    </location>
    <ligand>
        <name>Mg(2+)</name>
        <dbReference type="ChEBI" id="CHEBI:18420"/>
    </ligand>
</feature>
<evidence type="ECO:0000256" key="1">
    <source>
        <dbReference type="ARBA" id="ARBA00008023"/>
    </source>
</evidence>
<dbReference type="AlphaFoldDB" id="A0A0E1QIH3"/>
<dbReference type="InterPro" id="IPR029001">
    <property type="entry name" value="ITPase-like_fam"/>
</dbReference>
<gene>
    <name evidence="12" type="ORF">FC964_13200</name>
</gene>
<feature type="binding site" evidence="10">
    <location>
        <position position="42"/>
    </location>
    <ligand>
        <name>Mg(2+)</name>
        <dbReference type="ChEBI" id="CHEBI:18420"/>
    </ligand>
</feature>
<keyword evidence="5 10" id="KW-0378">Hydrolase</keyword>
<dbReference type="GO" id="GO:0035870">
    <property type="term" value="F:dITP diphosphatase activity"/>
    <property type="evidence" value="ECO:0007669"/>
    <property type="project" value="UniProtKB-UniRule"/>
</dbReference>
<evidence type="ECO:0000256" key="11">
    <source>
        <dbReference type="RuleBase" id="RU003781"/>
    </source>
</evidence>
<dbReference type="Pfam" id="PF01725">
    <property type="entry name" value="Ham1p_like"/>
    <property type="match status" value="1"/>
</dbReference>
<feature type="binding site" evidence="10">
    <location>
        <begin position="155"/>
        <end position="158"/>
    </location>
    <ligand>
        <name>substrate</name>
    </ligand>
</feature>
<feature type="binding site" evidence="10">
    <location>
        <begin position="9"/>
        <end position="14"/>
    </location>
    <ligand>
        <name>substrate</name>
    </ligand>
</feature>
<evidence type="ECO:0000256" key="7">
    <source>
        <dbReference type="ARBA" id="ARBA00023080"/>
    </source>
</evidence>
<evidence type="ECO:0000313" key="13">
    <source>
        <dbReference type="Proteomes" id="UP000482543"/>
    </source>
</evidence>
<evidence type="ECO:0000256" key="3">
    <source>
        <dbReference type="ARBA" id="ARBA00022723"/>
    </source>
</evidence>
<keyword evidence="6 10" id="KW-0460">Magnesium</keyword>
<evidence type="ECO:0000256" key="5">
    <source>
        <dbReference type="ARBA" id="ARBA00022801"/>
    </source>
</evidence>
<dbReference type="SUPFAM" id="SSF52972">
    <property type="entry name" value="ITPase-like"/>
    <property type="match status" value="1"/>
</dbReference>
<evidence type="ECO:0000313" key="12">
    <source>
        <dbReference type="EMBL" id="NFI22299.1"/>
    </source>
</evidence>
<dbReference type="GO" id="GO:0036220">
    <property type="term" value="F:ITP diphosphatase activity"/>
    <property type="evidence" value="ECO:0007669"/>
    <property type="project" value="UniProtKB-UniRule"/>
</dbReference>
<dbReference type="NCBIfam" id="NF011397">
    <property type="entry name" value="PRK14822.1"/>
    <property type="match status" value="1"/>
</dbReference>
<dbReference type="EC" id="3.6.1.66" evidence="10"/>
<dbReference type="OrthoDB" id="9807456at2"/>
<dbReference type="GO" id="GO:0009117">
    <property type="term" value="P:nucleotide metabolic process"/>
    <property type="evidence" value="ECO:0007669"/>
    <property type="project" value="UniProtKB-KW"/>
</dbReference>
<evidence type="ECO:0000256" key="8">
    <source>
        <dbReference type="ARBA" id="ARBA00051875"/>
    </source>
</evidence>
<proteinExistence type="inferred from homology"/>
<comment type="similarity">
    <text evidence="1 10 11">Belongs to the HAM1 NTPase family.</text>
</comment>